<dbReference type="SUPFAM" id="SSF46785">
    <property type="entry name" value="Winged helix' DNA-binding domain"/>
    <property type="match status" value="1"/>
</dbReference>
<feature type="domain" description="Arginine repressor C-terminal" evidence="9">
    <location>
        <begin position="81"/>
        <end position="147"/>
    </location>
</feature>
<dbReference type="InterPro" id="IPR020900">
    <property type="entry name" value="Arg_repress_DNA-bd"/>
</dbReference>
<comment type="pathway">
    <text evidence="7">Amino-acid biosynthesis; L-arginine biosynthesis [regulation].</text>
</comment>
<dbReference type="InterPro" id="IPR001669">
    <property type="entry name" value="Arg_repress"/>
</dbReference>
<dbReference type="InterPro" id="IPR020899">
    <property type="entry name" value="Arg_repress_C"/>
</dbReference>
<comment type="function">
    <text evidence="7">Regulates arginine biosynthesis genes.</text>
</comment>
<dbReference type="InterPro" id="IPR036388">
    <property type="entry name" value="WH-like_DNA-bd_sf"/>
</dbReference>
<sequence>MKKSERHRLIRQLIMQQTFSRQEELVSALEVATDEKFTQATISRDVKEMHLVKARISDGTYRYEVSQAGEMLGESRLSRLLRNNIQSMAVQNSMIMLQVVPGSGAVLGNLLDTMAYDDVFGTLSDDAKVMIFMKDGRDGRRFAAKLRDLL</sequence>
<dbReference type="GO" id="GO:0006526">
    <property type="term" value="P:L-arginine biosynthetic process"/>
    <property type="evidence" value="ECO:0007669"/>
    <property type="project" value="UniProtKB-UniPathway"/>
</dbReference>
<dbReference type="Proteomes" id="UP000292886">
    <property type="component" value="Chromosome"/>
</dbReference>
<keyword evidence="7" id="KW-0678">Repressor</keyword>
<evidence type="ECO:0000259" key="8">
    <source>
        <dbReference type="Pfam" id="PF01316"/>
    </source>
</evidence>
<organism evidence="10 11">
    <name type="scientific">Periweissella cryptocerci</name>
    <dbReference type="NCBI Taxonomy" id="2506420"/>
    <lineage>
        <taxon>Bacteria</taxon>
        <taxon>Bacillati</taxon>
        <taxon>Bacillota</taxon>
        <taxon>Bacilli</taxon>
        <taxon>Lactobacillales</taxon>
        <taxon>Lactobacillaceae</taxon>
        <taxon>Periweissella</taxon>
    </lineage>
</organism>
<keyword evidence="6 7" id="KW-0804">Transcription</keyword>
<dbReference type="OrthoDB" id="9807089at2"/>
<evidence type="ECO:0000256" key="2">
    <source>
        <dbReference type="ARBA" id="ARBA00008316"/>
    </source>
</evidence>
<evidence type="ECO:0000256" key="4">
    <source>
        <dbReference type="ARBA" id="ARBA00023015"/>
    </source>
</evidence>
<gene>
    <name evidence="7" type="primary">argR</name>
    <name evidence="10" type="ORF">EQG49_09935</name>
</gene>
<keyword evidence="7" id="KW-0028">Amino-acid biosynthesis</keyword>
<dbReference type="GO" id="GO:0005737">
    <property type="term" value="C:cytoplasm"/>
    <property type="evidence" value="ECO:0007669"/>
    <property type="project" value="UniProtKB-SubCell"/>
</dbReference>
<dbReference type="HAMAP" id="MF_00173">
    <property type="entry name" value="Arg_repressor"/>
    <property type="match status" value="1"/>
</dbReference>
<feature type="domain" description="Arginine repressor DNA-binding" evidence="8">
    <location>
        <begin position="1"/>
        <end position="69"/>
    </location>
</feature>
<evidence type="ECO:0000256" key="7">
    <source>
        <dbReference type="HAMAP-Rule" id="MF_00173"/>
    </source>
</evidence>
<dbReference type="RefSeq" id="WP_133363833.1">
    <property type="nucleotide sequence ID" value="NZ_CP037940.1"/>
</dbReference>
<evidence type="ECO:0000256" key="6">
    <source>
        <dbReference type="ARBA" id="ARBA00023163"/>
    </source>
</evidence>
<dbReference type="SUPFAM" id="SSF55252">
    <property type="entry name" value="C-terminal domain of arginine repressor"/>
    <property type="match status" value="1"/>
</dbReference>
<keyword evidence="7" id="KW-0055">Arginine biosynthesis</keyword>
<dbReference type="Gene3D" id="1.10.10.10">
    <property type="entry name" value="Winged helix-like DNA-binding domain superfamily/Winged helix DNA-binding domain"/>
    <property type="match status" value="1"/>
</dbReference>
<dbReference type="EMBL" id="CP037940">
    <property type="protein sequence ID" value="QBO36756.1"/>
    <property type="molecule type" value="Genomic_DNA"/>
</dbReference>
<evidence type="ECO:0000256" key="1">
    <source>
        <dbReference type="ARBA" id="ARBA00004496"/>
    </source>
</evidence>
<reference evidence="11" key="1">
    <citation type="submission" date="2019-03" db="EMBL/GenBank/DDBJ databases">
        <title>Weissella sp. 26KH-42 Genome sequencing.</title>
        <authorList>
            <person name="Heo J."/>
            <person name="Kim S.-J."/>
            <person name="Kim J.-S."/>
            <person name="Hong S.-B."/>
            <person name="Kwon S.-W."/>
        </authorList>
    </citation>
    <scope>NUCLEOTIDE SEQUENCE [LARGE SCALE GENOMIC DNA]</scope>
    <source>
        <strain evidence="11">26KH-42</strain>
    </source>
</reference>
<name>A0A4P6YVI1_9LACO</name>
<evidence type="ECO:0000313" key="10">
    <source>
        <dbReference type="EMBL" id="QBO36756.1"/>
    </source>
</evidence>
<keyword evidence="4 7" id="KW-0805">Transcription regulation</keyword>
<dbReference type="Pfam" id="PF01316">
    <property type="entry name" value="Arg_repressor"/>
    <property type="match status" value="1"/>
</dbReference>
<dbReference type="GO" id="GO:1900079">
    <property type="term" value="P:regulation of arginine biosynthetic process"/>
    <property type="evidence" value="ECO:0007669"/>
    <property type="project" value="UniProtKB-UniRule"/>
</dbReference>
<dbReference type="PANTHER" id="PTHR34471">
    <property type="entry name" value="ARGININE REPRESSOR"/>
    <property type="match status" value="1"/>
</dbReference>
<dbReference type="GO" id="GO:0003700">
    <property type="term" value="F:DNA-binding transcription factor activity"/>
    <property type="evidence" value="ECO:0007669"/>
    <property type="project" value="UniProtKB-UniRule"/>
</dbReference>
<accession>A0A4P6YVI1</accession>
<dbReference type="PRINTS" id="PR01467">
    <property type="entry name" value="ARGREPRESSOR"/>
</dbReference>
<dbReference type="InterPro" id="IPR036390">
    <property type="entry name" value="WH_DNA-bd_sf"/>
</dbReference>
<dbReference type="GO" id="GO:0003677">
    <property type="term" value="F:DNA binding"/>
    <property type="evidence" value="ECO:0007669"/>
    <property type="project" value="UniProtKB-KW"/>
</dbReference>
<keyword evidence="3 7" id="KW-0963">Cytoplasm</keyword>
<dbReference type="KEGG" id="wei:EQG49_09935"/>
<evidence type="ECO:0000256" key="5">
    <source>
        <dbReference type="ARBA" id="ARBA00023125"/>
    </source>
</evidence>
<keyword evidence="5 7" id="KW-0238">DNA-binding</keyword>
<comment type="similarity">
    <text evidence="2 7">Belongs to the ArgR family.</text>
</comment>
<evidence type="ECO:0000313" key="11">
    <source>
        <dbReference type="Proteomes" id="UP000292886"/>
    </source>
</evidence>
<dbReference type="Gene3D" id="3.30.1360.40">
    <property type="match status" value="1"/>
</dbReference>
<dbReference type="GO" id="GO:0034618">
    <property type="term" value="F:arginine binding"/>
    <property type="evidence" value="ECO:0007669"/>
    <property type="project" value="InterPro"/>
</dbReference>
<dbReference type="UniPathway" id="UPA00068"/>
<evidence type="ECO:0000256" key="3">
    <source>
        <dbReference type="ARBA" id="ARBA00022490"/>
    </source>
</evidence>
<protein>
    <recommendedName>
        <fullName evidence="7">Arginine repressor</fullName>
    </recommendedName>
</protein>
<keyword evidence="11" id="KW-1185">Reference proteome</keyword>
<proteinExistence type="inferred from homology"/>
<dbReference type="PANTHER" id="PTHR34471:SF1">
    <property type="entry name" value="ARGININE REPRESSOR"/>
    <property type="match status" value="1"/>
</dbReference>
<dbReference type="GO" id="GO:0051259">
    <property type="term" value="P:protein complex oligomerization"/>
    <property type="evidence" value="ECO:0007669"/>
    <property type="project" value="InterPro"/>
</dbReference>
<evidence type="ECO:0000259" key="9">
    <source>
        <dbReference type="Pfam" id="PF02863"/>
    </source>
</evidence>
<comment type="subcellular location">
    <subcellularLocation>
        <location evidence="1 7">Cytoplasm</location>
    </subcellularLocation>
</comment>
<dbReference type="InterPro" id="IPR036251">
    <property type="entry name" value="Arg_repress_C_sf"/>
</dbReference>
<dbReference type="Pfam" id="PF02863">
    <property type="entry name" value="Arg_repressor_C"/>
    <property type="match status" value="1"/>
</dbReference>
<dbReference type="AlphaFoldDB" id="A0A4P6YVI1"/>